<dbReference type="PROSITE" id="PS01173">
    <property type="entry name" value="LIPASE_GDXG_HIS"/>
    <property type="match status" value="1"/>
</dbReference>
<gene>
    <name evidence="4" type="ORF">ON753_03040</name>
</gene>
<dbReference type="PANTHER" id="PTHR23025">
    <property type="entry name" value="TRIACYLGLYCEROL LIPASE"/>
    <property type="match status" value="1"/>
</dbReference>
<comment type="similarity">
    <text evidence="1">Belongs to the 'GDXG' lipolytic enzyme family.</text>
</comment>
<dbReference type="Proteomes" id="UP001300261">
    <property type="component" value="Unassembled WGS sequence"/>
</dbReference>
<protein>
    <submittedName>
        <fullName evidence="4">Alpha/beta hydrolase fold domain-containing protein</fullName>
    </submittedName>
</protein>
<sequence length="323" mass="35053">MTLPLPTPADLVPTDRMQWILERLAEEDGGLGDPTLLPAPEGRKLAEQTNRRWNTDLPEMAAKDFSVRSAEGREIACRLLTPEGASGLIVFIHGGGWAFCSMATHERAARLLALEAGAHVLIFDYRLAPEAPFPGGLNDCQAVWNAVVTGHPDLTSCSHLRALAGDSAGANLALALLLALQADGEPTPDAALLFYGVYDANFETDSYINQKDGPGLTRAKMMRYWNWYAAAPGDRLNPLVAPLQASDAQLKALPPLFLNAAAIDPLRSDTENLVRRLRSLGRTDSYSLYPGVVHGFMQMSRELPEARMAAAEAGRAFREFAES</sequence>
<dbReference type="InterPro" id="IPR029058">
    <property type="entry name" value="AB_hydrolase_fold"/>
</dbReference>
<dbReference type="SUPFAM" id="SSF53474">
    <property type="entry name" value="alpha/beta-Hydrolases"/>
    <property type="match status" value="1"/>
</dbReference>
<accession>A0ABT3QWS0</accession>
<evidence type="ECO:0000313" key="5">
    <source>
        <dbReference type="Proteomes" id="UP001300261"/>
    </source>
</evidence>
<evidence type="ECO:0000256" key="2">
    <source>
        <dbReference type="ARBA" id="ARBA00022801"/>
    </source>
</evidence>
<reference evidence="4 5" key="1">
    <citation type="journal article" date="2016" name="Int. J. Syst. Evol. Microbiol.">
        <title>Labrenzia salina sp. nov., isolated from the rhizosphere of the halophyte Arthrocnemum macrostachyum.</title>
        <authorList>
            <person name="Camacho M."/>
            <person name="Redondo-Gomez S."/>
            <person name="Rodriguez-Llorente I."/>
            <person name="Rohde M."/>
            <person name="Sproer C."/>
            <person name="Schumann P."/>
            <person name="Klenk H.P."/>
            <person name="Montero-Calasanz M.D.C."/>
        </authorList>
    </citation>
    <scope>NUCLEOTIDE SEQUENCE [LARGE SCALE GENOMIC DNA]</scope>
    <source>
        <strain evidence="4 5">DSM 29163</strain>
    </source>
</reference>
<dbReference type="EMBL" id="JAPEVI010000002">
    <property type="protein sequence ID" value="MCX2721384.1"/>
    <property type="molecule type" value="Genomic_DNA"/>
</dbReference>
<feature type="domain" description="Alpha/beta hydrolase fold-3" evidence="3">
    <location>
        <begin position="89"/>
        <end position="297"/>
    </location>
</feature>
<dbReference type="Pfam" id="PF07859">
    <property type="entry name" value="Abhydrolase_3"/>
    <property type="match status" value="1"/>
</dbReference>
<name>A0ABT3QWS0_9HYPH</name>
<evidence type="ECO:0000256" key="1">
    <source>
        <dbReference type="ARBA" id="ARBA00010515"/>
    </source>
</evidence>
<evidence type="ECO:0000259" key="3">
    <source>
        <dbReference type="Pfam" id="PF07859"/>
    </source>
</evidence>
<dbReference type="RefSeq" id="WP_265961085.1">
    <property type="nucleotide sequence ID" value="NZ_JAPEVI010000002.1"/>
</dbReference>
<evidence type="ECO:0000313" key="4">
    <source>
        <dbReference type="EMBL" id="MCX2721384.1"/>
    </source>
</evidence>
<organism evidence="4 5">
    <name type="scientific">Roseibium salinum</name>
    <dbReference type="NCBI Taxonomy" id="1604349"/>
    <lineage>
        <taxon>Bacteria</taxon>
        <taxon>Pseudomonadati</taxon>
        <taxon>Pseudomonadota</taxon>
        <taxon>Alphaproteobacteria</taxon>
        <taxon>Hyphomicrobiales</taxon>
        <taxon>Stappiaceae</taxon>
        <taxon>Roseibium</taxon>
    </lineage>
</organism>
<proteinExistence type="inferred from homology"/>
<comment type="caution">
    <text evidence="4">The sequence shown here is derived from an EMBL/GenBank/DDBJ whole genome shotgun (WGS) entry which is preliminary data.</text>
</comment>
<dbReference type="InterPro" id="IPR013094">
    <property type="entry name" value="AB_hydrolase_3"/>
</dbReference>
<keyword evidence="2 4" id="KW-0378">Hydrolase</keyword>
<dbReference type="Gene3D" id="3.40.50.1820">
    <property type="entry name" value="alpha/beta hydrolase"/>
    <property type="match status" value="1"/>
</dbReference>
<dbReference type="InterPro" id="IPR002168">
    <property type="entry name" value="Lipase_GDXG_HIS_AS"/>
</dbReference>
<dbReference type="GO" id="GO:0016787">
    <property type="term" value="F:hydrolase activity"/>
    <property type="evidence" value="ECO:0007669"/>
    <property type="project" value="UniProtKB-KW"/>
</dbReference>
<dbReference type="PANTHER" id="PTHR23025:SF3">
    <property type="entry name" value="HORMONE-SENSITIVE LIPASE"/>
    <property type="match status" value="1"/>
</dbReference>
<keyword evidence="5" id="KW-1185">Reference proteome</keyword>